<organism evidence="3 4">
    <name type="scientific">Methylocella tundrae</name>
    <dbReference type="NCBI Taxonomy" id="227605"/>
    <lineage>
        <taxon>Bacteria</taxon>
        <taxon>Pseudomonadati</taxon>
        <taxon>Pseudomonadota</taxon>
        <taxon>Alphaproteobacteria</taxon>
        <taxon>Hyphomicrobiales</taxon>
        <taxon>Beijerinckiaceae</taxon>
        <taxon>Methylocella</taxon>
    </lineage>
</organism>
<feature type="coiled-coil region" evidence="1">
    <location>
        <begin position="94"/>
        <end position="142"/>
    </location>
</feature>
<proteinExistence type="predicted"/>
<dbReference type="RefSeq" id="WP_244606064.1">
    <property type="nucleotide sequence ID" value="NZ_CP139087.1"/>
</dbReference>
<dbReference type="AlphaFoldDB" id="A0A4U8Z7R8"/>
<geneLocation type="plasmid" evidence="3 4">
    <name>3</name>
</geneLocation>
<evidence type="ECO:0000313" key="4">
    <source>
        <dbReference type="Proteomes" id="UP000294360"/>
    </source>
</evidence>
<dbReference type="KEGG" id="mtun:MTUNDRAET4_0113.2"/>
<sequence length="157" mass="17740">MSKAGSSEPTAPHEKRRLGTEQSLRAALGRLIGGVPSHPSLRGRTYRLTVSALAREARVSRNTIYANHRSILDEMNLVDLQTHTPKRPRPMEKIAEVNALIEELRQQKWQLATENAALLKRAVDAEKVVDRLQKQNAKFIRELEAVHRPTVLAQIRT</sequence>
<dbReference type="EMBL" id="LR536452">
    <property type="protein sequence ID" value="VFU17574.1"/>
    <property type="molecule type" value="Genomic_DNA"/>
</dbReference>
<keyword evidence="1" id="KW-0175">Coiled coil</keyword>
<name>A0A4U8Z7R8_METTU</name>
<protein>
    <submittedName>
        <fullName evidence="3">Uncharacterized protein</fullName>
    </submittedName>
</protein>
<evidence type="ECO:0000256" key="2">
    <source>
        <dbReference type="SAM" id="MobiDB-lite"/>
    </source>
</evidence>
<evidence type="ECO:0000313" key="3">
    <source>
        <dbReference type="EMBL" id="VFU17574.1"/>
    </source>
</evidence>
<feature type="region of interest" description="Disordered" evidence="2">
    <location>
        <begin position="1"/>
        <end position="20"/>
    </location>
</feature>
<evidence type="ECO:0000256" key="1">
    <source>
        <dbReference type="SAM" id="Coils"/>
    </source>
</evidence>
<accession>A0A4U8Z7R8</accession>
<reference evidence="3 4" key="1">
    <citation type="submission" date="2019-03" db="EMBL/GenBank/DDBJ databases">
        <authorList>
            <person name="Kox A.R. M."/>
        </authorList>
    </citation>
    <scope>NUCLEOTIDE SEQUENCE [LARGE SCALE GENOMIC DNA]</scope>
    <source>
        <strain evidence="3">MTUNDRAET4 annotated genome</strain>
        <plasmid evidence="4">3</plasmid>
    </source>
</reference>
<gene>
    <name evidence="3" type="ORF">MTUNDRAET4_0113</name>
</gene>
<dbReference type="Proteomes" id="UP000294360">
    <property type="component" value="Plasmid 3"/>
</dbReference>
<keyword evidence="3" id="KW-0614">Plasmid</keyword>